<name>R9PT91_AGAAL</name>
<proteinExistence type="predicted"/>
<evidence type="ECO:0000313" key="3">
    <source>
        <dbReference type="Proteomes" id="UP000014461"/>
    </source>
</evidence>
<dbReference type="STRING" id="1331007.AALB_2091"/>
<keyword evidence="3" id="KW-1185">Reference proteome</keyword>
<organism evidence="2 3">
    <name type="scientific">Agarivorans albus MKT 106</name>
    <dbReference type="NCBI Taxonomy" id="1331007"/>
    <lineage>
        <taxon>Bacteria</taxon>
        <taxon>Pseudomonadati</taxon>
        <taxon>Pseudomonadota</taxon>
        <taxon>Gammaproteobacteria</taxon>
        <taxon>Alteromonadales</taxon>
        <taxon>Alteromonadaceae</taxon>
        <taxon>Agarivorans</taxon>
    </lineage>
</organism>
<feature type="chain" id="PRO_5004478908" evidence="1">
    <location>
        <begin position="20"/>
        <end position="108"/>
    </location>
</feature>
<evidence type="ECO:0000313" key="2">
    <source>
        <dbReference type="EMBL" id="GAD02011.1"/>
    </source>
</evidence>
<sequence>MIKKIMVVASLLWASLAQAELANLPSQMRIAGVEEVKQGLLVAVLPAPSINSCPASQGGLYLLSEHPKYNEYAALLEQLAGSDDKVKIKAQTRQYESFCDITSITVLP</sequence>
<reference evidence="2" key="1">
    <citation type="journal article" date="2013" name="Genome Announc.">
        <title>Draft Genome Sequence of Agarivorans albus Strain MKT 106T, an Agarolytic Marine Bacterium.</title>
        <authorList>
            <person name="Yasuike M."/>
            <person name="Nakamura Y."/>
            <person name="Kai W."/>
            <person name="Fujiwara A."/>
            <person name="Fukui Y."/>
            <person name="Satomi M."/>
            <person name="Sano M."/>
        </authorList>
    </citation>
    <scope>NUCLEOTIDE SEQUENCE [LARGE SCALE GENOMIC DNA]</scope>
</reference>
<comment type="caution">
    <text evidence="2">The sequence shown here is derived from an EMBL/GenBank/DDBJ whole genome shotgun (WGS) entry which is preliminary data.</text>
</comment>
<protein>
    <submittedName>
        <fullName evidence="2">Uncharacterized protein</fullName>
    </submittedName>
</protein>
<feature type="signal peptide" evidence="1">
    <location>
        <begin position="1"/>
        <end position="19"/>
    </location>
</feature>
<dbReference type="OrthoDB" id="9844219at2"/>
<dbReference type="RefSeq" id="WP_016401779.1">
    <property type="nucleotide sequence ID" value="NZ_BARX01000012.1"/>
</dbReference>
<accession>R9PT91</accession>
<gene>
    <name evidence="2" type="ORF">AALB_2091</name>
</gene>
<keyword evidence="1" id="KW-0732">Signal</keyword>
<dbReference type="EMBL" id="BARX01000012">
    <property type="protein sequence ID" value="GAD02011.1"/>
    <property type="molecule type" value="Genomic_DNA"/>
</dbReference>
<dbReference type="AlphaFoldDB" id="R9PT91"/>
<dbReference type="Proteomes" id="UP000014461">
    <property type="component" value="Unassembled WGS sequence"/>
</dbReference>
<evidence type="ECO:0000256" key="1">
    <source>
        <dbReference type="SAM" id="SignalP"/>
    </source>
</evidence>